<dbReference type="InParanoid" id="A0A6P7NKH2"/>
<dbReference type="Proteomes" id="UP000515150">
    <property type="component" value="Chromosome 9"/>
</dbReference>
<feature type="domain" description="Aerolysin-like C-terminal" evidence="4">
    <location>
        <begin position="236"/>
        <end position="353"/>
    </location>
</feature>
<gene>
    <name evidence="6" type="primary">LOC114862486</name>
</gene>
<dbReference type="CDD" id="cd20220">
    <property type="entry name" value="PFM_natterin-3-like"/>
    <property type="match status" value="1"/>
</dbReference>
<dbReference type="OrthoDB" id="1925699at2759"/>
<keyword evidence="5" id="KW-1185">Reference proteome</keyword>
<evidence type="ECO:0000313" key="6">
    <source>
        <dbReference type="RefSeq" id="XP_029018660.1"/>
    </source>
</evidence>
<sequence length="395" mass="43841">MMLIHSSSAAGARLGFKMKLLVLLLLALPALPLDSSKNETKLIRRMKPSLGNIVPSGPVQLNKRGGSHSLNMDQTNLKWETWKGSLPNGAVSIYNKYVGHTDYVCKHGCNAGFYRPQKGPYCHYSHKKVGHQTSQFEILVNKQNIEFLEWEDASHGSVPQHSVITCAGRNAVYVGKNKYGLGKVVPLGKAFYLPWKKTEYWYYHYQVLTFSNDVVSEDISDVKYKMNQAKIYTFPPKTIDTSSISNNQCQLVSKTVTLTTTTQVSQKWDHSFSLQMGVKKTFTAGIPTIASGQIELSMQVSYQFTTGTTHTESNSHSVSIKYDVPPNNLCTVKMVGRKSEVTVPYTARLRRTYRNGETREASFTGTYKGVQFGQVEALAGRCVPNTGAKPCPGAG</sequence>
<name>A0A6P7NKH2_BETSP</name>
<keyword evidence="2" id="KW-1015">Disulfide bond</keyword>
<dbReference type="KEGG" id="bspl:114862486"/>
<accession>A0A6P7NKH2</accession>
<dbReference type="PANTHER" id="PTHR39244:SF5">
    <property type="entry name" value="NATTERIN-3-LIKE"/>
    <property type="match status" value="1"/>
</dbReference>
<evidence type="ECO:0000256" key="2">
    <source>
        <dbReference type="ARBA" id="ARBA00023157"/>
    </source>
</evidence>
<evidence type="ECO:0000256" key="1">
    <source>
        <dbReference type="ARBA" id="ARBA00009831"/>
    </source>
</evidence>
<feature type="signal peptide" evidence="3">
    <location>
        <begin position="1"/>
        <end position="35"/>
    </location>
</feature>
<organism evidence="5 6">
    <name type="scientific">Betta splendens</name>
    <name type="common">Siamese fighting fish</name>
    <dbReference type="NCBI Taxonomy" id="158456"/>
    <lineage>
        <taxon>Eukaryota</taxon>
        <taxon>Metazoa</taxon>
        <taxon>Chordata</taxon>
        <taxon>Craniata</taxon>
        <taxon>Vertebrata</taxon>
        <taxon>Euteleostomi</taxon>
        <taxon>Actinopterygii</taxon>
        <taxon>Neopterygii</taxon>
        <taxon>Teleostei</taxon>
        <taxon>Neoteleostei</taxon>
        <taxon>Acanthomorphata</taxon>
        <taxon>Anabantaria</taxon>
        <taxon>Anabantiformes</taxon>
        <taxon>Anabantoidei</taxon>
        <taxon>Osphronemidae</taxon>
        <taxon>Betta</taxon>
    </lineage>
</organism>
<feature type="chain" id="PRO_5027684776" evidence="3">
    <location>
        <begin position="36"/>
        <end position="395"/>
    </location>
</feature>
<protein>
    <submittedName>
        <fullName evidence="6">Natterin-3-like</fullName>
    </submittedName>
</protein>
<dbReference type="Gene3D" id="2.170.15.10">
    <property type="entry name" value="Proaerolysin, chain A, domain 3"/>
    <property type="match status" value="1"/>
</dbReference>
<dbReference type="RefSeq" id="XP_029018660.1">
    <property type="nucleotide sequence ID" value="XM_029162827.3"/>
</dbReference>
<evidence type="ECO:0000256" key="3">
    <source>
        <dbReference type="SAM" id="SignalP"/>
    </source>
</evidence>
<comment type="similarity">
    <text evidence="1">Belongs to the aerolysin family.</text>
</comment>
<reference evidence="6" key="1">
    <citation type="submission" date="2025-08" db="UniProtKB">
        <authorList>
            <consortium name="RefSeq"/>
        </authorList>
    </citation>
    <scope>IDENTIFICATION</scope>
</reference>
<proteinExistence type="inferred from homology"/>
<dbReference type="InterPro" id="IPR055267">
    <property type="entry name" value="Aerolysin-like_C"/>
</dbReference>
<keyword evidence="3" id="KW-0732">Signal</keyword>
<dbReference type="PANTHER" id="PTHR39244">
    <property type="entry name" value="NATTERIN-4"/>
    <property type="match status" value="1"/>
</dbReference>
<dbReference type="GeneID" id="114862486"/>
<dbReference type="AlphaFoldDB" id="A0A6P7NKH2"/>
<dbReference type="SUPFAM" id="SSF56973">
    <property type="entry name" value="Aerolisin/ETX pore-forming domain"/>
    <property type="match status" value="1"/>
</dbReference>
<dbReference type="Pfam" id="PF01117">
    <property type="entry name" value="Aerolysin"/>
    <property type="match status" value="1"/>
</dbReference>
<evidence type="ECO:0000313" key="5">
    <source>
        <dbReference type="Proteomes" id="UP000515150"/>
    </source>
</evidence>
<dbReference type="InterPro" id="IPR053237">
    <property type="entry name" value="Natterin_C"/>
</dbReference>
<evidence type="ECO:0000259" key="4">
    <source>
        <dbReference type="Pfam" id="PF01117"/>
    </source>
</evidence>